<evidence type="ECO:0000259" key="4">
    <source>
        <dbReference type="PROSITE" id="PS50157"/>
    </source>
</evidence>
<feature type="coiled-coil region" evidence="2">
    <location>
        <begin position="50"/>
        <end position="77"/>
    </location>
</feature>
<dbReference type="AlphaFoldDB" id="A0AAD6T838"/>
<evidence type="ECO:0000256" key="3">
    <source>
        <dbReference type="SAM" id="MobiDB-lite"/>
    </source>
</evidence>
<keyword evidence="1" id="KW-0862">Zinc</keyword>
<protein>
    <recommendedName>
        <fullName evidence="4">C2H2-type domain-containing protein</fullName>
    </recommendedName>
</protein>
<dbReference type="GO" id="GO:0008270">
    <property type="term" value="F:zinc ion binding"/>
    <property type="evidence" value="ECO:0007669"/>
    <property type="project" value="UniProtKB-KW"/>
</dbReference>
<keyword evidence="1" id="KW-0863">Zinc-finger</keyword>
<dbReference type="PROSITE" id="PS50157">
    <property type="entry name" value="ZINC_FINGER_C2H2_2"/>
    <property type="match status" value="1"/>
</dbReference>
<accession>A0AAD6T838</accession>
<feature type="compositionally biased region" description="Low complexity" evidence="3">
    <location>
        <begin position="128"/>
        <end position="140"/>
    </location>
</feature>
<dbReference type="Gene3D" id="3.30.160.60">
    <property type="entry name" value="Classic Zinc Finger"/>
    <property type="match status" value="1"/>
</dbReference>
<feature type="domain" description="C2H2-type" evidence="4">
    <location>
        <begin position="337"/>
        <end position="369"/>
    </location>
</feature>
<name>A0AAD6T838_9AGAR</name>
<feature type="region of interest" description="Disordered" evidence="3">
    <location>
        <begin position="207"/>
        <end position="271"/>
    </location>
</feature>
<keyword evidence="6" id="KW-1185">Reference proteome</keyword>
<organism evidence="5 6">
    <name type="scientific">Mycena alexandri</name>
    <dbReference type="NCBI Taxonomy" id="1745969"/>
    <lineage>
        <taxon>Eukaryota</taxon>
        <taxon>Fungi</taxon>
        <taxon>Dikarya</taxon>
        <taxon>Basidiomycota</taxon>
        <taxon>Agaricomycotina</taxon>
        <taxon>Agaricomycetes</taxon>
        <taxon>Agaricomycetidae</taxon>
        <taxon>Agaricales</taxon>
        <taxon>Marasmiineae</taxon>
        <taxon>Mycenaceae</taxon>
        <taxon>Mycena</taxon>
    </lineage>
</organism>
<reference evidence="5" key="1">
    <citation type="submission" date="2023-03" db="EMBL/GenBank/DDBJ databases">
        <title>Massive genome expansion in bonnet fungi (Mycena s.s.) driven by repeated elements and novel gene families across ecological guilds.</title>
        <authorList>
            <consortium name="Lawrence Berkeley National Laboratory"/>
            <person name="Harder C.B."/>
            <person name="Miyauchi S."/>
            <person name="Viragh M."/>
            <person name="Kuo A."/>
            <person name="Thoen E."/>
            <person name="Andreopoulos B."/>
            <person name="Lu D."/>
            <person name="Skrede I."/>
            <person name="Drula E."/>
            <person name="Henrissat B."/>
            <person name="Morin E."/>
            <person name="Kohler A."/>
            <person name="Barry K."/>
            <person name="LaButti K."/>
            <person name="Morin E."/>
            <person name="Salamov A."/>
            <person name="Lipzen A."/>
            <person name="Mereny Z."/>
            <person name="Hegedus B."/>
            <person name="Baldrian P."/>
            <person name="Stursova M."/>
            <person name="Weitz H."/>
            <person name="Taylor A."/>
            <person name="Grigoriev I.V."/>
            <person name="Nagy L.G."/>
            <person name="Martin F."/>
            <person name="Kauserud H."/>
        </authorList>
    </citation>
    <scope>NUCLEOTIDE SEQUENCE</scope>
    <source>
        <strain evidence="5">CBHHK200</strain>
    </source>
</reference>
<evidence type="ECO:0000256" key="2">
    <source>
        <dbReference type="SAM" id="Coils"/>
    </source>
</evidence>
<evidence type="ECO:0000313" key="6">
    <source>
        <dbReference type="Proteomes" id="UP001218188"/>
    </source>
</evidence>
<proteinExistence type="predicted"/>
<keyword evidence="1" id="KW-0479">Metal-binding</keyword>
<feature type="region of interest" description="Disordered" evidence="3">
    <location>
        <begin position="115"/>
        <end position="164"/>
    </location>
</feature>
<comment type="caution">
    <text evidence="5">The sequence shown here is derived from an EMBL/GenBank/DDBJ whole genome shotgun (WGS) entry which is preliminary data.</text>
</comment>
<gene>
    <name evidence="5" type="ORF">C8F04DRAFT_1087007</name>
</gene>
<dbReference type="Proteomes" id="UP001218188">
    <property type="component" value="Unassembled WGS sequence"/>
</dbReference>
<keyword evidence="2" id="KW-0175">Coiled coil</keyword>
<feature type="compositionally biased region" description="Low complexity" evidence="3">
    <location>
        <begin position="207"/>
        <end position="235"/>
    </location>
</feature>
<evidence type="ECO:0000313" key="5">
    <source>
        <dbReference type="EMBL" id="KAJ7039072.1"/>
    </source>
</evidence>
<evidence type="ECO:0000256" key="1">
    <source>
        <dbReference type="PROSITE-ProRule" id="PRU00042"/>
    </source>
</evidence>
<dbReference type="InterPro" id="IPR013087">
    <property type="entry name" value="Znf_C2H2_type"/>
</dbReference>
<sequence length="419" mass="46514">MSYEVDVRLPNQEDSDTKTWFNDLYLVKEEPLASLWPLHDEPLLCFDGPLETDKDGRVKTKEELQKEEEELVDWDKDPPTFSYLWQDGRKTPIRLPGPHIRTNLLGRTAEECFRDFPNDFEDSPPSSPSQSLSPISPFSPNSSGEENSGRIPTYDLPDTSVDEMSQQLSDRIYFDSPLPQSPIPIPVTNDTVLPPLSRSTCDPLSVNSLSDSYSSSSTLSVGTSSTAPSTYAASPSPKPFIASSSESPPGPRRSPRISLPLSMERDEPGDPYKRGGILNLTIMVPPPNQIVLEEAPTIRRSVKRNGSYDDDEDFDSQMDDIDARPRKKIVRVAPKRHPCTVPGCHESFTRPNDVLRHVKNAAIHKGSAQQAAALAASSTLCKYCGEELSRADAARRHELKSSCGKRTINRKSNYSMLPA</sequence>
<dbReference type="EMBL" id="JARJCM010000028">
    <property type="protein sequence ID" value="KAJ7039072.1"/>
    <property type="molecule type" value="Genomic_DNA"/>
</dbReference>